<dbReference type="InterPro" id="IPR037185">
    <property type="entry name" value="EmrE-like"/>
</dbReference>
<evidence type="ECO:0000313" key="4">
    <source>
        <dbReference type="Proteomes" id="UP001597380"/>
    </source>
</evidence>
<feature type="transmembrane region" description="Helical" evidence="1">
    <location>
        <begin position="36"/>
        <end position="54"/>
    </location>
</feature>
<evidence type="ECO:0000256" key="1">
    <source>
        <dbReference type="SAM" id="Phobius"/>
    </source>
</evidence>
<feature type="transmembrane region" description="Helical" evidence="1">
    <location>
        <begin position="262"/>
        <end position="280"/>
    </location>
</feature>
<dbReference type="PANTHER" id="PTHR22911">
    <property type="entry name" value="ACYL-MALONYL CONDENSING ENZYME-RELATED"/>
    <property type="match status" value="1"/>
</dbReference>
<dbReference type="PANTHER" id="PTHR22911:SF79">
    <property type="entry name" value="MOBA-LIKE NTP TRANSFERASE DOMAIN-CONTAINING PROTEIN"/>
    <property type="match status" value="1"/>
</dbReference>
<dbReference type="Proteomes" id="UP001597380">
    <property type="component" value="Unassembled WGS sequence"/>
</dbReference>
<keyword evidence="1" id="KW-0472">Membrane</keyword>
<dbReference type="EMBL" id="JBHUHT010000012">
    <property type="protein sequence ID" value="MFD2096552.1"/>
    <property type="molecule type" value="Genomic_DNA"/>
</dbReference>
<feature type="transmembrane region" description="Helical" evidence="1">
    <location>
        <begin position="121"/>
        <end position="140"/>
    </location>
</feature>
<feature type="domain" description="EamA" evidence="2">
    <location>
        <begin position="148"/>
        <end position="276"/>
    </location>
</feature>
<keyword evidence="1" id="KW-1133">Transmembrane helix</keyword>
<dbReference type="InterPro" id="IPR000620">
    <property type="entry name" value="EamA_dom"/>
</dbReference>
<feature type="transmembrane region" description="Helical" evidence="1">
    <location>
        <begin position="237"/>
        <end position="256"/>
    </location>
</feature>
<proteinExistence type="predicted"/>
<gene>
    <name evidence="3" type="ORF">ACFSJ3_11205</name>
</gene>
<evidence type="ECO:0000313" key="3">
    <source>
        <dbReference type="EMBL" id="MFD2096552.1"/>
    </source>
</evidence>
<reference evidence="4" key="1">
    <citation type="journal article" date="2019" name="Int. J. Syst. Evol. Microbiol.">
        <title>The Global Catalogue of Microorganisms (GCM) 10K type strain sequencing project: providing services to taxonomists for standard genome sequencing and annotation.</title>
        <authorList>
            <consortium name="The Broad Institute Genomics Platform"/>
            <consortium name="The Broad Institute Genome Sequencing Center for Infectious Disease"/>
            <person name="Wu L."/>
            <person name="Ma J."/>
        </authorList>
    </citation>
    <scope>NUCLEOTIDE SEQUENCE [LARGE SCALE GENOMIC DNA]</scope>
    <source>
        <strain evidence="4">CGMCC 1.10992</strain>
    </source>
</reference>
<dbReference type="Gene3D" id="1.10.3730.20">
    <property type="match status" value="1"/>
</dbReference>
<feature type="transmembrane region" description="Helical" evidence="1">
    <location>
        <begin position="66"/>
        <end position="83"/>
    </location>
</feature>
<feature type="transmembrane region" description="Helical" evidence="1">
    <location>
        <begin position="146"/>
        <end position="166"/>
    </location>
</feature>
<keyword evidence="4" id="KW-1185">Reference proteome</keyword>
<sequence length="285" mass="30741">MTDSGRSLLYLHGSVLLFGGTALFSKLIQLPALEITVYRCAIAAIFLASMLALTGKKIRLSNAKDYVIALILGVIVGFHWVTYFQAMQLAGVAIGIIALFSFPVMTVVLEPLFNKHLPKGADLLAAVIVMGGIVLMIPSASLGNDVTLGILTGLFSALLYTLRNIFHKRLFSRYSGPQAMCYQTIVAAVVLSVFIEIPPLQVDSHNWMLLALLGIVFTAVPHAMVAESLRKIPAKTVGLVSCLQPLYGTLAAIWILQEYPSLTTIIGGSLVIAAAIWETWQAQKA</sequence>
<evidence type="ECO:0000259" key="2">
    <source>
        <dbReference type="Pfam" id="PF00892"/>
    </source>
</evidence>
<dbReference type="Pfam" id="PF00892">
    <property type="entry name" value="EamA"/>
    <property type="match status" value="2"/>
</dbReference>
<feature type="transmembrane region" description="Helical" evidence="1">
    <location>
        <begin position="207"/>
        <end position="225"/>
    </location>
</feature>
<feature type="transmembrane region" description="Helical" evidence="1">
    <location>
        <begin position="178"/>
        <end position="195"/>
    </location>
</feature>
<feature type="transmembrane region" description="Helical" evidence="1">
    <location>
        <begin position="89"/>
        <end position="109"/>
    </location>
</feature>
<feature type="domain" description="EamA" evidence="2">
    <location>
        <begin position="8"/>
        <end position="136"/>
    </location>
</feature>
<name>A0ABW4XMS9_9GAMM</name>
<accession>A0ABW4XMS9</accession>
<comment type="caution">
    <text evidence="3">The sequence shown here is derived from an EMBL/GenBank/DDBJ whole genome shotgun (WGS) entry which is preliminary data.</text>
</comment>
<organism evidence="3 4">
    <name type="scientific">Corallincola platygyrae</name>
    <dbReference type="NCBI Taxonomy" id="1193278"/>
    <lineage>
        <taxon>Bacteria</taxon>
        <taxon>Pseudomonadati</taxon>
        <taxon>Pseudomonadota</taxon>
        <taxon>Gammaproteobacteria</taxon>
        <taxon>Alteromonadales</taxon>
        <taxon>Psychromonadaceae</taxon>
        <taxon>Corallincola</taxon>
    </lineage>
</organism>
<keyword evidence="1" id="KW-0812">Transmembrane</keyword>
<dbReference type="SUPFAM" id="SSF103481">
    <property type="entry name" value="Multidrug resistance efflux transporter EmrE"/>
    <property type="match status" value="2"/>
</dbReference>
<dbReference type="RefSeq" id="WP_345339059.1">
    <property type="nucleotide sequence ID" value="NZ_BAABLI010000008.1"/>
</dbReference>
<protein>
    <submittedName>
        <fullName evidence="3">DMT family transporter</fullName>
    </submittedName>
</protein>
<feature type="transmembrane region" description="Helical" evidence="1">
    <location>
        <begin position="7"/>
        <end position="24"/>
    </location>
</feature>